<protein>
    <submittedName>
        <fullName evidence="1">Uncharacterized protein</fullName>
    </submittedName>
</protein>
<feature type="non-terminal residue" evidence="1">
    <location>
        <position position="1"/>
    </location>
</feature>
<reference evidence="1" key="1">
    <citation type="journal article" date="2015" name="Nature">
        <title>Complex archaea that bridge the gap between prokaryotes and eukaryotes.</title>
        <authorList>
            <person name="Spang A."/>
            <person name="Saw J.H."/>
            <person name="Jorgensen S.L."/>
            <person name="Zaremba-Niedzwiedzka K."/>
            <person name="Martijn J."/>
            <person name="Lind A.E."/>
            <person name="van Eijk R."/>
            <person name="Schleper C."/>
            <person name="Guy L."/>
            <person name="Ettema T.J."/>
        </authorList>
    </citation>
    <scope>NUCLEOTIDE SEQUENCE</scope>
</reference>
<comment type="caution">
    <text evidence="1">The sequence shown here is derived from an EMBL/GenBank/DDBJ whole genome shotgun (WGS) entry which is preliminary data.</text>
</comment>
<proteinExistence type="predicted"/>
<organism evidence="1">
    <name type="scientific">marine sediment metagenome</name>
    <dbReference type="NCBI Taxonomy" id="412755"/>
    <lineage>
        <taxon>unclassified sequences</taxon>
        <taxon>metagenomes</taxon>
        <taxon>ecological metagenomes</taxon>
    </lineage>
</organism>
<accession>A0A0F9P4U7</accession>
<dbReference type="EMBL" id="LAZR01006953">
    <property type="protein sequence ID" value="KKM88487.1"/>
    <property type="molecule type" value="Genomic_DNA"/>
</dbReference>
<name>A0A0F9P4U7_9ZZZZ</name>
<gene>
    <name evidence="1" type="ORF">LCGC14_1258220</name>
</gene>
<evidence type="ECO:0000313" key="1">
    <source>
        <dbReference type="EMBL" id="KKM88487.1"/>
    </source>
</evidence>
<dbReference type="AlphaFoldDB" id="A0A0F9P4U7"/>
<sequence>NELTTAKAAHGDDQLISPPKQPLSLKRLILRQLLNIITCLMNKEKKTFSFLLEVDY</sequence>